<organism evidence="13 14">
    <name type="scientific">Marilutibacter penaei</name>
    <dbReference type="NCBI Taxonomy" id="2759900"/>
    <lineage>
        <taxon>Bacteria</taxon>
        <taxon>Pseudomonadati</taxon>
        <taxon>Pseudomonadota</taxon>
        <taxon>Gammaproteobacteria</taxon>
        <taxon>Lysobacterales</taxon>
        <taxon>Lysobacteraceae</taxon>
        <taxon>Marilutibacter</taxon>
    </lineage>
</organism>
<dbReference type="GO" id="GO:0046677">
    <property type="term" value="P:response to antibiotic"/>
    <property type="evidence" value="ECO:0007669"/>
    <property type="project" value="UniProtKB-KW"/>
</dbReference>
<keyword evidence="9" id="KW-0378">Hydrolase</keyword>
<dbReference type="GO" id="GO:0008800">
    <property type="term" value="F:beta-lactamase activity"/>
    <property type="evidence" value="ECO:0007669"/>
    <property type="project" value="UniProtKB-EC"/>
</dbReference>
<dbReference type="GO" id="GO:0008270">
    <property type="term" value="F:zinc ion binding"/>
    <property type="evidence" value="ECO:0007669"/>
    <property type="project" value="InterPro"/>
</dbReference>
<comment type="catalytic activity">
    <reaction evidence="1">
        <text>a beta-lactam + H2O = a substituted beta-amino acid</text>
        <dbReference type="Rhea" id="RHEA:20401"/>
        <dbReference type="ChEBI" id="CHEBI:15377"/>
        <dbReference type="ChEBI" id="CHEBI:35627"/>
        <dbReference type="ChEBI" id="CHEBI:140347"/>
        <dbReference type="EC" id="3.5.2.6"/>
    </reaction>
</comment>
<dbReference type="GO" id="GO:0042597">
    <property type="term" value="C:periplasmic space"/>
    <property type="evidence" value="ECO:0007669"/>
    <property type="project" value="UniProtKB-SubCell"/>
</dbReference>
<evidence type="ECO:0000259" key="12">
    <source>
        <dbReference type="SMART" id="SM00849"/>
    </source>
</evidence>
<dbReference type="PANTHER" id="PTHR42951">
    <property type="entry name" value="METALLO-BETA-LACTAMASE DOMAIN-CONTAINING"/>
    <property type="match status" value="1"/>
</dbReference>
<dbReference type="Proteomes" id="UP000552587">
    <property type="component" value="Unassembled WGS sequence"/>
</dbReference>
<evidence type="ECO:0000256" key="9">
    <source>
        <dbReference type="ARBA" id="ARBA00022801"/>
    </source>
</evidence>
<comment type="similarity">
    <text evidence="4">Belongs to the metallo-beta-lactamase superfamily. Class-B beta-lactamase family.</text>
</comment>
<evidence type="ECO:0000256" key="6">
    <source>
        <dbReference type="ARBA" id="ARBA00022723"/>
    </source>
</evidence>
<dbReference type="EMBL" id="JACHTE010000010">
    <property type="protein sequence ID" value="MBB1089538.1"/>
    <property type="molecule type" value="Genomic_DNA"/>
</dbReference>
<evidence type="ECO:0000256" key="8">
    <source>
        <dbReference type="ARBA" id="ARBA00022764"/>
    </source>
</evidence>
<evidence type="ECO:0000256" key="11">
    <source>
        <dbReference type="ARBA" id="ARBA00023251"/>
    </source>
</evidence>
<protein>
    <recommendedName>
        <fullName evidence="5">beta-lactamase</fullName>
        <ecNumber evidence="5">3.5.2.6</ecNumber>
    </recommendedName>
</protein>
<comment type="cofactor">
    <cofactor evidence="2">
        <name>Zn(2+)</name>
        <dbReference type="ChEBI" id="CHEBI:29105"/>
    </cofactor>
</comment>
<keyword evidence="7" id="KW-0732">Signal</keyword>
<dbReference type="NCBIfam" id="NF033105">
    <property type="entry name" value="bla_subclass_B3"/>
    <property type="match status" value="1"/>
</dbReference>
<gene>
    <name evidence="13" type="primary">bla</name>
    <name evidence="13" type="ORF">H4F99_13720</name>
</gene>
<dbReference type="InterPro" id="IPR050855">
    <property type="entry name" value="NDM-1-like"/>
</dbReference>
<dbReference type="SMART" id="SM00849">
    <property type="entry name" value="Lactamase_B"/>
    <property type="match status" value="1"/>
</dbReference>
<dbReference type="AlphaFoldDB" id="A0A7W3YFI4"/>
<keyword evidence="14" id="KW-1185">Reference proteome</keyword>
<evidence type="ECO:0000256" key="4">
    <source>
        <dbReference type="ARBA" id="ARBA00005250"/>
    </source>
</evidence>
<dbReference type="InterPro" id="IPR001279">
    <property type="entry name" value="Metallo-B-lactamas"/>
</dbReference>
<evidence type="ECO:0000313" key="14">
    <source>
        <dbReference type="Proteomes" id="UP000552587"/>
    </source>
</evidence>
<comment type="subcellular location">
    <subcellularLocation>
        <location evidence="3">Periplasm</location>
    </subcellularLocation>
</comment>
<evidence type="ECO:0000313" key="13">
    <source>
        <dbReference type="EMBL" id="MBB1089538.1"/>
    </source>
</evidence>
<dbReference type="InterPro" id="IPR001018">
    <property type="entry name" value="Beta-lactamase_class-B_CS"/>
</dbReference>
<reference evidence="13 14" key="1">
    <citation type="submission" date="2020-07" db="EMBL/GenBank/DDBJ databases">
        <authorList>
            <person name="Xu S."/>
            <person name="Li A."/>
        </authorList>
    </citation>
    <scope>NUCLEOTIDE SEQUENCE [LARGE SCALE GENOMIC DNA]</scope>
    <source>
        <strain evidence="13 14">SG-8</strain>
    </source>
</reference>
<keyword evidence="10" id="KW-0862">Zinc</keyword>
<keyword evidence="8" id="KW-0574">Periplasm</keyword>
<keyword evidence="6" id="KW-0479">Metal-binding</keyword>
<evidence type="ECO:0000256" key="1">
    <source>
        <dbReference type="ARBA" id="ARBA00001526"/>
    </source>
</evidence>
<name>A0A7W3YFI4_9GAMM</name>
<proteinExistence type="inferred from homology"/>
<dbReference type="EC" id="3.5.2.6" evidence="5"/>
<evidence type="ECO:0000256" key="5">
    <source>
        <dbReference type="ARBA" id="ARBA00012865"/>
    </source>
</evidence>
<dbReference type="RefSeq" id="WP_182670548.1">
    <property type="nucleotide sequence ID" value="NZ_JACHTE010000010.1"/>
</dbReference>
<dbReference type="GO" id="GO:0017001">
    <property type="term" value="P:antibiotic catabolic process"/>
    <property type="evidence" value="ECO:0007669"/>
    <property type="project" value="InterPro"/>
</dbReference>
<dbReference type="NCBIfam" id="NF012229">
    <property type="entry name" value="bla_class_B_core"/>
    <property type="match status" value="1"/>
</dbReference>
<evidence type="ECO:0000256" key="10">
    <source>
        <dbReference type="ARBA" id="ARBA00022833"/>
    </source>
</evidence>
<evidence type="ECO:0000256" key="7">
    <source>
        <dbReference type="ARBA" id="ARBA00022729"/>
    </source>
</evidence>
<evidence type="ECO:0000256" key="2">
    <source>
        <dbReference type="ARBA" id="ARBA00001947"/>
    </source>
</evidence>
<keyword evidence="11" id="KW-0046">Antibiotic resistance</keyword>
<accession>A0A7W3YFI4</accession>
<comment type="caution">
    <text evidence="13">The sequence shown here is derived from an EMBL/GenBank/DDBJ whole genome shotgun (WGS) entry which is preliminary data.</text>
</comment>
<feature type="domain" description="Metallo-beta-lactamase" evidence="12">
    <location>
        <begin position="43"/>
        <end position="231"/>
    </location>
</feature>
<sequence length="277" mass="29344">MPRTLVAAEPLPQLQAYEVRESWRQPIAPFAIADRTWYIGTAGLAALVVRTDDGAVVIDGGMPQAAPMLLEHLAGLGIAPAEVRYLLTSHAHGDHAGPMAALKRATGATLAGNAETAVLLARGGSDDIHFGDGIVFPPVEVDRIVMDGETIELGGMAFTAHATPAHTPGSTSWTWTDTRDGKPLAIAYADSATAPGYDLLDNPRYPRIVDDYRRGFATMRALPCDLLVTPHPDASGWTPQDAGNRHPHPMTCAAYADAAEARLDAALETQRAAQGGR</sequence>
<dbReference type="Pfam" id="PF00753">
    <property type="entry name" value="Lactamase_B"/>
    <property type="match status" value="1"/>
</dbReference>
<dbReference type="SUPFAM" id="SSF56281">
    <property type="entry name" value="Metallo-hydrolase/oxidoreductase"/>
    <property type="match status" value="1"/>
</dbReference>
<dbReference type="PROSITE" id="PS00743">
    <property type="entry name" value="BETA_LACTAMASE_B_1"/>
    <property type="match status" value="1"/>
</dbReference>
<dbReference type="PANTHER" id="PTHR42951:SF17">
    <property type="entry name" value="METALLO-BETA-LACTAMASE DOMAIN-CONTAINING PROTEIN"/>
    <property type="match status" value="1"/>
</dbReference>
<dbReference type="InterPro" id="IPR036866">
    <property type="entry name" value="RibonucZ/Hydroxyglut_hydro"/>
</dbReference>
<dbReference type="Gene3D" id="3.60.15.10">
    <property type="entry name" value="Ribonuclease Z/Hydroxyacylglutathione hydrolase-like"/>
    <property type="match status" value="1"/>
</dbReference>
<evidence type="ECO:0000256" key="3">
    <source>
        <dbReference type="ARBA" id="ARBA00004418"/>
    </source>
</evidence>